<comment type="cofactor">
    <cofactor evidence="1">
        <name>a divalent metal cation</name>
        <dbReference type="ChEBI" id="CHEBI:60240"/>
    </cofactor>
</comment>
<evidence type="ECO:0000313" key="5">
    <source>
        <dbReference type="Proteomes" id="UP000076722"/>
    </source>
</evidence>
<dbReference type="Pfam" id="PF13359">
    <property type="entry name" value="DDE_Tnp_4"/>
    <property type="match status" value="1"/>
</dbReference>
<evidence type="ECO:0000256" key="2">
    <source>
        <dbReference type="ARBA" id="ARBA00022723"/>
    </source>
</evidence>
<gene>
    <name evidence="4" type="ORF">SISNIDRAFT_413852</name>
</gene>
<proteinExistence type="predicted"/>
<evidence type="ECO:0000259" key="3">
    <source>
        <dbReference type="Pfam" id="PF13359"/>
    </source>
</evidence>
<reference evidence="4 5" key="1">
    <citation type="journal article" date="2016" name="Mol. Biol. Evol.">
        <title>Comparative Genomics of Early-Diverging Mushroom-Forming Fungi Provides Insights into the Origins of Lignocellulose Decay Capabilities.</title>
        <authorList>
            <person name="Nagy L.G."/>
            <person name="Riley R."/>
            <person name="Tritt A."/>
            <person name="Adam C."/>
            <person name="Daum C."/>
            <person name="Floudas D."/>
            <person name="Sun H."/>
            <person name="Yadav J.S."/>
            <person name="Pangilinan J."/>
            <person name="Larsson K.H."/>
            <person name="Matsuura K."/>
            <person name="Barry K."/>
            <person name="Labutti K."/>
            <person name="Kuo R."/>
            <person name="Ohm R.A."/>
            <person name="Bhattacharya S.S."/>
            <person name="Shirouzu T."/>
            <person name="Yoshinaga Y."/>
            <person name="Martin F.M."/>
            <person name="Grigoriev I.V."/>
            <person name="Hibbett D.S."/>
        </authorList>
    </citation>
    <scope>NUCLEOTIDE SEQUENCE [LARGE SCALE GENOMIC DNA]</scope>
    <source>
        <strain evidence="4 5">HHB9708</strain>
    </source>
</reference>
<protein>
    <recommendedName>
        <fullName evidence="3">DDE Tnp4 domain-containing protein</fullName>
    </recommendedName>
</protein>
<dbReference type="InterPro" id="IPR027806">
    <property type="entry name" value="HARBI1_dom"/>
</dbReference>
<dbReference type="STRING" id="1314777.A0A164SML1"/>
<feature type="non-terminal residue" evidence="4">
    <location>
        <position position="1"/>
    </location>
</feature>
<name>A0A164SML1_9AGAM</name>
<dbReference type="GO" id="GO:0046872">
    <property type="term" value="F:metal ion binding"/>
    <property type="evidence" value="ECO:0007669"/>
    <property type="project" value="UniProtKB-KW"/>
</dbReference>
<evidence type="ECO:0000256" key="1">
    <source>
        <dbReference type="ARBA" id="ARBA00001968"/>
    </source>
</evidence>
<evidence type="ECO:0000313" key="4">
    <source>
        <dbReference type="EMBL" id="KZS91632.1"/>
    </source>
</evidence>
<accession>A0A164SML1</accession>
<dbReference type="EMBL" id="KV419414">
    <property type="protein sequence ID" value="KZS91632.1"/>
    <property type="molecule type" value="Genomic_DNA"/>
</dbReference>
<dbReference type="OrthoDB" id="1681765at2759"/>
<dbReference type="AlphaFoldDB" id="A0A164SML1"/>
<organism evidence="4 5">
    <name type="scientific">Sistotremastrum niveocremeum HHB9708</name>
    <dbReference type="NCBI Taxonomy" id="1314777"/>
    <lineage>
        <taxon>Eukaryota</taxon>
        <taxon>Fungi</taxon>
        <taxon>Dikarya</taxon>
        <taxon>Basidiomycota</taxon>
        <taxon>Agaricomycotina</taxon>
        <taxon>Agaricomycetes</taxon>
        <taxon>Sistotremastrales</taxon>
        <taxon>Sistotremastraceae</taxon>
        <taxon>Sertulicium</taxon>
        <taxon>Sertulicium niveocremeum</taxon>
    </lineage>
</organism>
<feature type="domain" description="DDE Tnp4" evidence="3">
    <location>
        <begin position="3"/>
        <end position="57"/>
    </location>
</feature>
<keyword evidence="5" id="KW-1185">Reference proteome</keyword>
<keyword evidence="2" id="KW-0479">Metal-binding</keyword>
<sequence length="109" mass="12916">RPENAQELFNYRHAKLRETIDRTAEDAKQRFKIIQEPSEWSLLVHAKIVIAVFVLNNFIKAFNREPNEVAIKKENDVEMREAQDTTNMKKLRDKIAEEMWKSYVPVDAQ</sequence>
<dbReference type="Proteomes" id="UP000076722">
    <property type="component" value="Unassembled WGS sequence"/>
</dbReference>